<dbReference type="AlphaFoldDB" id="A0AAN7YEH2"/>
<organism evidence="1 2">
    <name type="scientific">Meristemomyces frigidus</name>
    <dbReference type="NCBI Taxonomy" id="1508187"/>
    <lineage>
        <taxon>Eukaryota</taxon>
        <taxon>Fungi</taxon>
        <taxon>Dikarya</taxon>
        <taxon>Ascomycota</taxon>
        <taxon>Pezizomycotina</taxon>
        <taxon>Dothideomycetes</taxon>
        <taxon>Dothideomycetidae</taxon>
        <taxon>Mycosphaerellales</taxon>
        <taxon>Teratosphaeriaceae</taxon>
        <taxon>Meristemomyces</taxon>
    </lineage>
</organism>
<gene>
    <name evidence="1" type="ORF">LTR62_006491</name>
</gene>
<evidence type="ECO:0000313" key="2">
    <source>
        <dbReference type="Proteomes" id="UP001310890"/>
    </source>
</evidence>
<sequence length="75" mass="8405">MASLNMTEKKRRRFQSALKKLSLKVYIHGSQVYEAKVSADFDDDVSKDGAIAAKKKATAAAETNWLRLLLMTESQ</sequence>
<accession>A0AAN7YEH2</accession>
<protein>
    <submittedName>
        <fullName evidence="1">Uncharacterized protein</fullName>
    </submittedName>
</protein>
<evidence type="ECO:0000313" key="1">
    <source>
        <dbReference type="EMBL" id="KAK5109884.1"/>
    </source>
</evidence>
<name>A0AAN7YEH2_9PEZI</name>
<proteinExistence type="predicted"/>
<comment type="caution">
    <text evidence="1">The sequence shown here is derived from an EMBL/GenBank/DDBJ whole genome shotgun (WGS) entry which is preliminary data.</text>
</comment>
<dbReference type="EMBL" id="JAVRRL010000057">
    <property type="protein sequence ID" value="KAK5109884.1"/>
    <property type="molecule type" value="Genomic_DNA"/>
</dbReference>
<dbReference type="Proteomes" id="UP001310890">
    <property type="component" value="Unassembled WGS sequence"/>
</dbReference>
<reference evidence="1" key="1">
    <citation type="submission" date="2023-08" db="EMBL/GenBank/DDBJ databases">
        <title>Black Yeasts Isolated from many extreme environments.</title>
        <authorList>
            <person name="Coleine C."/>
            <person name="Stajich J.E."/>
            <person name="Selbmann L."/>
        </authorList>
    </citation>
    <scope>NUCLEOTIDE SEQUENCE</scope>
    <source>
        <strain evidence="1">CCFEE 5401</strain>
    </source>
</reference>